<sequence>MNDDRSGREAEETTDASRSELSKSRAFELLSNRRRRHALWLVHRHGRVSLPDIAEEVTVDEADADITEIDPESVRDTYMMLYHSDVPKLADADVVAYDQELDMVAPDENFRLVADILTQHFAEP</sequence>
<dbReference type="InterPro" id="IPR055768">
    <property type="entry name" value="DUF7344"/>
</dbReference>
<evidence type="ECO:0000256" key="1">
    <source>
        <dbReference type="SAM" id="MobiDB-lite"/>
    </source>
</evidence>
<dbReference type="Proteomes" id="UP001500420">
    <property type="component" value="Unassembled WGS sequence"/>
</dbReference>
<evidence type="ECO:0000259" key="2">
    <source>
        <dbReference type="Pfam" id="PF24035"/>
    </source>
</evidence>
<dbReference type="RefSeq" id="WP_343774852.1">
    <property type="nucleotide sequence ID" value="NZ_BAAADV010000007.1"/>
</dbReference>
<gene>
    <name evidence="3" type="ORF">GCM10009020_29820</name>
</gene>
<feature type="region of interest" description="Disordered" evidence="1">
    <location>
        <begin position="1"/>
        <end position="22"/>
    </location>
</feature>
<reference evidence="3 4" key="1">
    <citation type="journal article" date="2019" name="Int. J. Syst. Evol. Microbiol.">
        <title>The Global Catalogue of Microorganisms (GCM) 10K type strain sequencing project: providing services to taxonomists for standard genome sequencing and annotation.</title>
        <authorList>
            <consortium name="The Broad Institute Genomics Platform"/>
            <consortium name="The Broad Institute Genome Sequencing Center for Infectious Disease"/>
            <person name="Wu L."/>
            <person name="Ma J."/>
        </authorList>
    </citation>
    <scope>NUCLEOTIDE SEQUENCE [LARGE SCALE GENOMIC DNA]</scope>
    <source>
        <strain evidence="3 4">JCM 16328</strain>
    </source>
</reference>
<dbReference type="Pfam" id="PF24035">
    <property type="entry name" value="DUF7344"/>
    <property type="match status" value="1"/>
</dbReference>
<accession>A0AAV3TC51</accession>
<organism evidence="3 4">
    <name type="scientific">Natronoarchaeum mannanilyticum</name>
    <dbReference type="NCBI Taxonomy" id="926360"/>
    <lineage>
        <taxon>Archaea</taxon>
        <taxon>Methanobacteriati</taxon>
        <taxon>Methanobacteriota</taxon>
        <taxon>Stenosarchaea group</taxon>
        <taxon>Halobacteria</taxon>
        <taxon>Halobacteriales</taxon>
        <taxon>Natronoarchaeaceae</taxon>
    </lineage>
</organism>
<feature type="domain" description="DUF7344" evidence="2">
    <location>
        <begin position="27"/>
        <end position="104"/>
    </location>
</feature>
<name>A0AAV3TC51_9EURY</name>
<proteinExistence type="predicted"/>
<dbReference type="EMBL" id="BAAADV010000007">
    <property type="protein sequence ID" value="GAA0679328.1"/>
    <property type="molecule type" value="Genomic_DNA"/>
</dbReference>
<keyword evidence="4" id="KW-1185">Reference proteome</keyword>
<dbReference type="AlphaFoldDB" id="A0AAV3TC51"/>
<evidence type="ECO:0000313" key="3">
    <source>
        <dbReference type="EMBL" id="GAA0679328.1"/>
    </source>
</evidence>
<comment type="caution">
    <text evidence="3">The sequence shown here is derived from an EMBL/GenBank/DDBJ whole genome shotgun (WGS) entry which is preliminary data.</text>
</comment>
<evidence type="ECO:0000313" key="4">
    <source>
        <dbReference type="Proteomes" id="UP001500420"/>
    </source>
</evidence>
<protein>
    <recommendedName>
        <fullName evidence="2">DUF7344 domain-containing protein</fullName>
    </recommendedName>
</protein>